<dbReference type="InterPro" id="IPR006059">
    <property type="entry name" value="SBP"/>
</dbReference>
<dbReference type="PANTHER" id="PTHR30222">
    <property type="entry name" value="SPERMIDINE/PUTRESCINE-BINDING PERIPLASMIC PROTEIN"/>
    <property type="match status" value="1"/>
</dbReference>
<evidence type="ECO:0000256" key="4">
    <source>
        <dbReference type="ARBA" id="ARBA00022764"/>
    </source>
</evidence>
<organism evidence="5">
    <name type="scientific">marine metagenome</name>
    <dbReference type="NCBI Taxonomy" id="408172"/>
    <lineage>
        <taxon>unclassified sequences</taxon>
        <taxon>metagenomes</taxon>
        <taxon>ecological metagenomes</taxon>
    </lineage>
</organism>
<accession>A0A381RLQ5</accession>
<evidence type="ECO:0000313" key="5">
    <source>
        <dbReference type="EMBL" id="SUZ90847.1"/>
    </source>
</evidence>
<dbReference type="InterPro" id="IPR001188">
    <property type="entry name" value="Sperm_putr-bd"/>
</dbReference>
<dbReference type="CDD" id="cd13590">
    <property type="entry name" value="PBP2_PotD_PotF_like"/>
    <property type="match status" value="1"/>
</dbReference>
<dbReference type="GO" id="GO:0042597">
    <property type="term" value="C:periplasmic space"/>
    <property type="evidence" value="ECO:0007669"/>
    <property type="project" value="UniProtKB-SubCell"/>
</dbReference>
<dbReference type="GO" id="GO:0019808">
    <property type="term" value="F:polyamine binding"/>
    <property type="evidence" value="ECO:0007669"/>
    <property type="project" value="InterPro"/>
</dbReference>
<dbReference type="AlphaFoldDB" id="A0A381RLQ5"/>
<evidence type="ECO:0000256" key="2">
    <source>
        <dbReference type="ARBA" id="ARBA00022448"/>
    </source>
</evidence>
<evidence type="ECO:0008006" key="6">
    <source>
        <dbReference type="Google" id="ProtNLM"/>
    </source>
</evidence>
<keyword evidence="2" id="KW-0813">Transport</keyword>
<dbReference type="Pfam" id="PF13416">
    <property type="entry name" value="SBP_bac_8"/>
    <property type="match status" value="1"/>
</dbReference>
<dbReference type="PROSITE" id="PS51257">
    <property type="entry name" value="PROKAR_LIPOPROTEIN"/>
    <property type="match status" value="1"/>
</dbReference>
<dbReference type="PANTHER" id="PTHR30222:SF17">
    <property type="entry name" value="SPERMIDINE_PUTRESCINE-BINDING PERIPLASMIC PROTEIN"/>
    <property type="match status" value="1"/>
</dbReference>
<reference evidence="5" key="1">
    <citation type="submission" date="2018-05" db="EMBL/GenBank/DDBJ databases">
        <authorList>
            <person name="Lanie J.A."/>
            <person name="Ng W.-L."/>
            <person name="Kazmierczak K.M."/>
            <person name="Andrzejewski T.M."/>
            <person name="Davidsen T.M."/>
            <person name="Wayne K.J."/>
            <person name="Tettelin H."/>
            <person name="Glass J.I."/>
            <person name="Rusch D."/>
            <person name="Podicherti R."/>
            <person name="Tsui H.-C.T."/>
            <person name="Winkler M.E."/>
        </authorList>
    </citation>
    <scope>NUCLEOTIDE SEQUENCE</scope>
</reference>
<keyword evidence="4" id="KW-0574">Periplasm</keyword>
<dbReference type="PRINTS" id="PR00909">
    <property type="entry name" value="SPERMDNBNDNG"/>
</dbReference>
<dbReference type="PIRSF" id="PIRSF019574">
    <property type="entry name" value="Periplasmic_polyamine_BP"/>
    <property type="match status" value="1"/>
</dbReference>
<name>A0A381RLQ5_9ZZZZ</name>
<keyword evidence="3" id="KW-0732">Signal</keyword>
<evidence type="ECO:0000256" key="3">
    <source>
        <dbReference type="ARBA" id="ARBA00022729"/>
    </source>
</evidence>
<dbReference type="GO" id="GO:0015846">
    <property type="term" value="P:polyamine transport"/>
    <property type="evidence" value="ECO:0007669"/>
    <property type="project" value="InterPro"/>
</dbReference>
<proteinExistence type="predicted"/>
<comment type="subcellular location">
    <subcellularLocation>
        <location evidence="1">Periplasm</location>
    </subcellularLocation>
</comment>
<protein>
    <recommendedName>
        <fullName evidence="6">Polyamine ABC transporter substrate-binding protein</fullName>
    </recommendedName>
</protein>
<evidence type="ECO:0000256" key="1">
    <source>
        <dbReference type="ARBA" id="ARBA00004418"/>
    </source>
</evidence>
<gene>
    <name evidence="5" type="ORF">METZ01_LOCUS43701</name>
</gene>
<dbReference type="Gene3D" id="3.40.190.10">
    <property type="entry name" value="Periplasmic binding protein-like II"/>
    <property type="match status" value="2"/>
</dbReference>
<dbReference type="EMBL" id="UINC01001928">
    <property type="protein sequence ID" value="SUZ90847.1"/>
    <property type="molecule type" value="Genomic_DNA"/>
</dbReference>
<sequence length="366" mass="39594">MTRWIRLVAVLSVLAVVGAGCGDDEESAAAFKQCEAGEVDGDLAFFNWSEYMDPDLIIAFEEAHGVTVTEDFYPSNEEMFAKVEIGGSGYDLIIPSDYMVSILIEEAMIQPVQASAVPNKSNIAPKFANPPYDPGAVYSAAYQWGTTGVGVDLGVTGEDVPHSWALLFDAETAETYGLSGAITLLDDPRETMGAALKYLGYSLNSTSADELAEAEAVVADAIGRVAAFDSDQYDELLVTGESVVGHGYSGNFLWSFEEGESDYDYFVPDEGGTIWVDNMAVLSDAPHPCTAFALMNFLLDAENGAQLTNYNWYASPNAASEAFIDAEVLENTIIYPDPALMERLEFIEDTGDYEINFTDALTRARG</sequence>
<dbReference type="SUPFAM" id="SSF53850">
    <property type="entry name" value="Periplasmic binding protein-like II"/>
    <property type="match status" value="1"/>
</dbReference>